<dbReference type="AlphaFoldDB" id="A0A9W9Y2T9"/>
<organism evidence="2 3">
    <name type="scientific">Penicillium fimorum</name>
    <dbReference type="NCBI Taxonomy" id="1882269"/>
    <lineage>
        <taxon>Eukaryota</taxon>
        <taxon>Fungi</taxon>
        <taxon>Dikarya</taxon>
        <taxon>Ascomycota</taxon>
        <taxon>Pezizomycotina</taxon>
        <taxon>Eurotiomycetes</taxon>
        <taxon>Eurotiomycetidae</taxon>
        <taxon>Eurotiales</taxon>
        <taxon>Aspergillaceae</taxon>
        <taxon>Penicillium</taxon>
    </lineage>
</organism>
<evidence type="ECO:0000259" key="1">
    <source>
        <dbReference type="Pfam" id="PF00583"/>
    </source>
</evidence>
<dbReference type="InterPro" id="IPR016181">
    <property type="entry name" value="Acyl_CoA_acyltransferase"/>
</dbReference>
<evidence type="ECO:0000313" key="3">
    <source>
        <dbReference type="Proteomes" id="UP001149954"/>
    </source>
</evidence>
<dbReference type="Proteomes" id="UP001149954">
    <property type="component" value="Unassembled WGS sequence"/>
</dbReference>
<dbReference type="Gene3D" id="3.40.630.30">
    <property type="match status" value="1"/>
</dbReference>
<proteinExistence type="predicted"/>
<sequence length="146" mass="16328">MLIFCGKVLPSDESQVISPKKDEKLQDTATTINAVPRKPTNESFIPIGHISLDSKNPDAEHIEFDLPSENIFWIKTFYVRQSIQGQGIGRAAMDEVEAIAVREPLLAKILMLDTVQKDDQKREEFANATYGGVPKVSLIVQFDVLK</sequence>
<keyword evidence="3" id="KW-1185">Reference proteome</keyword>
<dbReference type="Pfam" id="PF00583">
    <property type="entry name" value="Acetyltransf_1"/>
    <property type="match status" value="1"/>
</dbReference>
<reference evidence="2" key="2">
    <citation type="journal article" date="2023" name="IMA Fungus">
        <title>Comparative genomic study of the Penicillium genus elucidates a diverse pangenome and 15 lateral gene transfer events.</title>
        <authorList>
            <person name="Petersen C."/>
            <person name="Sorensen T."/>
            <person name="Nielsen M.R."/>
            <person name="Sondergaard T.E."/>
            <person name="Sorensen J.L."/>
            <person name="Fitzpatrick D.A."/>
            <person name="Frisvad J.C."/>
            <person name="Nielsen K.L."/>
        </authorList>
    </citation>
    <scope>NUCLEOTIDE SEQUENCE</scope>
    <source>
        <strain evidence="2">IBT 29495</strain>
    </source>
</reference>
<feature type="domain" description="N-acetyltransferase" evidence="1">
    <location>
        <begin position="46"/>
        <end position="125"/>
    </location>
</feature>
<gene>
    <name evidence="2" type="ORF">N7463_003602</name>
</gene>
<dbReference type="EMBL" id="JAPWDS010000002">
    <property type="protein sequence ID" value="KAJ5514050.1"/>
    <property type="molecule type" value="Genomic_DNA"/>
</dbReference>
<dbReference type="CDD" id="cd04301">
    <property type="entry name" value="NAT_SF"/>
    <property type="match status" value="1"/>
</dbReference>
<protein>
    <recommendedName>
        <fullName evidence="1">N-acetyltransferase domain-containing protein</fullName>
    </recommendedName>
</protein>
<reference evidence="2" key="1">
    <citation type="submission" date="2022-12" db="EMBL/GenBank/DDBJ databases">
        <authorList>
            <person name="Petersen C."/>
        </authorList>
    </citation>
    <scope>NUCLEOTIDE SEQUENCE</scope>
    <source>
        <strain evidence="2">IBT 29495</strain>
    </source>
</reference>
<comment type="caution">
    <text evidence="2">The sequence shown here is derived from an EMBL/GenBank/DDBJ whole genome shotgun (WGS) entry which is preliminary data.</text>
</comment>
<dbReference type="GO" id="GO:0016747">
    <property type="term" value="F:acyltransferase activity, transferring groups other than amino-acyl groups"/>
    <property type="evidence" value="ECO:0007669"/>
    <property type="project" value="InterPro"/>
</dbReference>
<dbReference type="SUPFAM" id="SSF55729">
    <property type="entry name" value="Acyl-CoA N-acyltransferases (Nat)"/>
    <property type="match status" value="1"/>
</dbReference>
<name>A0A9W9Y2T9_9EURO</name>
<dbReference type="OrthoDB" id="2326446at2759"/>
<evidence type="ECO:0000313" key="2">
    <source>
        <dbReference type="EMBL" id="KAJ5514050.1"/>
    </source>
</evidence>
<accession>A0A9W9Y2T9</accession>
<dbReference type="InterPro" id="IPR000182">
    <property type="entry name" value="GNAT_dom"/>
</dbReference>